<gene>
    <name evidence="1" type="ORF">HNQ39_000272</name>
</gene>
<comment type="caution">
    <text evidence="1">The sequence shown here is derived from an EMBL/GenBank/DDBJ whole genome shotgun (WGS) entry which is preliminary data.</text>
</comment>
<dbReference type="EMBL" id="JACHGW010000001">
    <property type="protein sequence ID" value="MBB6048510.1"/>
    <property type="molecule type" value="Genomic_DNA"/>
</dbReference>
<dbReference type="RefSeq" id="WP_184192151.1">
    <property type="nucleotide sequence ID" value="NZ_JACHGW010000001.1"/>
</dbReference>
<protein>
    <recommendedName>
        <fullName evidence="3">WD40 repeat protein</fullName>
    </recommendedName>
</protein>
<name>A0A7W9W543_ARMRO</name>
<evidence type="ECO:0000313" key="1">
    <source>
        <dbReference type="EMBL" id="MBB6048510.1"/>
    </source>
</evidence>
<keyword evidence="2" id="KW-1185">Reference proteome</keyword>
<evidence type="ECO:0000313" key="2">
    <source>
        <dbReference type="Proteomes" id="UP000520814"/>
    </source>
</evidence>
<dbReference type="Proteomes" id="UP000520814">
    <property type="component" value="Unassembled WGS sequence"/>
</dbReference>
<dbReference type="AlphaFoldDB" id="A0A7W9W543"/>
<reference evidence="1 2" key="1">
    <citation type="submission" date="2020-08" db="EMBL/GenBank/DDBJ databases">
        <title>Genomic Encyclopedia of Type Strains, Phase IV (KMG-IV): sequencing the most valuable type-strain genomes for metagenomic binning, comparative biology and taxonomic classification.</title>
        <authorList>
            <person name="Goeker M."/>
        </authorList>
    </citation>
    <scope>NUCLEOTIDE SEQUENCE [LARGE SCALE GENOMIC DNA]</scope>
    <source>
        <strain evidence="1 2">DSM 23562</strain>
    </source>
</reference>
<proteinExistence type="predicted"/>
<sequence>MFKPKPTLPARLKVFFAREAPVGVIFREGPRKRTRLILWHTDTDTFEPGHWFLGKLQFGDLSPDGKLLVYAASKWHKNHGVYADSWVAISKPPYVTALAFWWTAWGRGQAIFQDNQTLALGRWLAIGSELHPDYALAPWLKVTKYPDGIPVSPRGWQVVGEGEEPLYEKPLSTPQGRFFLRGQARQSRSPLYTLYDSFEQATQNLEAEQAEVDPQGRLILTRDGKLFVAALHDEGSLTTTELADFNDMAFEALPPPEWATRW</sequence>
<evidence type="ECO:0008006" key="3">
    <source>
        <dbReference type="Google" id="ProtNLM"/>
    </source>
</evidence>
<organism evidence="1 2">
    <name type="scientific">Armatimonas rosea</name>
    <dbReference type="NCBI Taxonomy" id="685828"/>
    <lineage>
        <taxon>Bacteria</taxon>
        <taxon>Bacillati</taxon>
        <taxon>Armatimonadota</taxon>
        <taxon>Armatimonadia</taxon>
        <taxon>Armatimonadales</taxon>
        <taxon>Armatimonadaceae</taxon>
        <taxon>Armatimonas</taxon>
    </lineage>
</organism>
<accession>A0A7W9W543</accession>